<sequence length="85" mass="9352">MNSTKICVLKQPDEISFGRFLKSGNSAALEPQIGFKILSDFSHQPLEWKLPDQKLGALLVLSNFPQRNSSGPETVGLLHSSGRRS</sequence>
<dbReference type="Proteomes" id="UP001165190">
    <property type="component" value="Unassembled WGS sequence"/>
</dbReference>
<accession>A0A9W7IIN4</accession>
<dbReference type="EMBL" id="BSYR01000030">
    <property type="protein sequence ID" value="GMI97394.1"/>
    <property type="molecule type" value="Genomic_DNA"/>
</dbReference>
<keyword evidence="2" id="KW-1185">Reference proteome</keyword>
<name>A0A9W7IIN4_HIBTR</name>
<organism evidence="1 2">
    <name type="scientific">Hibiscus trionum</name>
    <name type="common">Flower of an hour</name>
    <dbReference type="NCBI Taxonomy" id="183268"/>
    <lineage>
        <taxon>Eukaryota</taxon>
        <taxon>Viridiplantae</taxon>
        <taxon>Streptophyta</taxon>
        <taxon>Embryophyta</taxon>
        <taxon>Tracheophyta</taxon>
        <taxon>Spermatophyta</taxon>
        <taxon>Magnoliopsida</taxon>
        <taxon>eudicotyledons</taxon>
        <taxon>Gunneridae</taxon>
        <taxon>Pentapetalae</taxon>
        <taxon>rosids</taxon>
        <taxon>malvids</taxon>
        <taxon>Malvales</taxon>
        <taxon>Malvaceae</taxon>
        <taxon>Malvoideae</taxon>
        <taxon>Hibiscus</taxon>
    </lineage>
</organism>
<gene>
    <name evidence="1" type="ORF">HRI_003408700</name>
</gene>
<evidence type="ECO:0000313" key="2">
    <source>
        <dbReference type="Proteomes" id="UP001165190"/>
    </source>
</evidence>
<proteinExistence type="predicted"/>
<dbReference type="AlphaFoldDB" id="A0A9W7IIN4"/>
<comment type="caution">
    <text evidence="1">The sequence shown here is derived from an EMBL/GenBank/DDBJ whole genome shotgun (WGS) entry which is preliminary data.</text>
</comment>
<dbReference type="OrthoDB" id="1724443at2759"/>
<evidence type="ECO:0000313" key="1">
    <source>
        <dbReference type="EMBL" id="GMI97394.1"/>
    </source>
</evidence>
<reference evidence="1" key="1">
    <citation type="submission" date="2023-05" db="EMBL/GenBank/DDBJ databases">
        <title>Genome and transcriptome analyses reveal genes involved in the formation of fine ridges on petal epidermal cells in Hibiscus trionum.</title>
        <authorList>
            <person name="Koshimizu S."/>
            <person name="Masuda S."/>
            <person name="Ishii T."/>
            <person name="Shirasu K."/>
            <person name="Hoshino A."/>
            <person name="Arita M."/>
        </authorList>
    </citation>
    <scope>NUCLEOTIDE SEQUENCE</scope>
    <source>
        <strain evidence="1">Hamamatsu line</strain>
    </source>
</reference>
<protein>
    <submittedName>
        <fullName evidence="1">Uncharacterized protein</fullName>
    </submittedName>
</protein>